<comment type="caution">
    <text evidence="1">The sequence shown here is derived from an EMBL/GenBank/DDBJ whole genome shotgun (WGS) entry which is preliminary data.</text>
</comment>
<dbReference type="Proteomes" id="UP000627838">
    <property type="component" value="Unassembled WGS sequence"/>
</dbReference>
<accession>A0ABR9JR30</accession>
<protein>
    <submittedName>
        <fullName evidence="1">Uncharacterized protein</fullName>
    </submittedName>
</protein>
<gene>
    <name evidence="1" type="ORF">H4W34_002707</name>
</gene>
<proteinExistence type="predicted"/>
<dbReference type="EMBL" id="JADBDZ010000001">
    <property type="protein sequence ID" value="MBE1532874.1"/>
    <property type="molecule type" value="Genomic_DNA"/>
</dbReference>
<evidence type="ECO:0000313" key="2">
    <source>
        <dbReference type="Proteomes" id="UP000627838"/>
    </source>
</evidence>
<name>A0ABR9JR30_9ACTN</name>
<dbReference type="RefSeq" id="WP_192759507.1">
    <property type="nucleotide sequence ID" value="NZ_JADBDZ010000001.1"/>
</dbReference>
<reference evidence="1 2" key="1">
    <citation type="submission" date="2020-10" db="EMBL/GenBank/DDBJ databases">
        <title>Sequencing the genomes of 1000 actinobacteria strains.</title>
        <authorList>
            <person name="Klenk H.-P."/>
        </authorList>
    </citation>
    <scope>NUCLEOTIDE SEQUENCE [LARGE SCALE GENOMIC DNA]</scope>
    <source>
        <strain evidence="1 2">DSM 46744</strain>
    </source>
</reference>
<evidence type="ECO:0000313" key="1">
    <source>
        <dbReference type="EMBL" id="MBE1532874.1"/>
    </source>
</evidence>
<sequence>MTTTLQIKEEFYLQRLFGDDVPEFVDATRYVRDGTPYPLSAGDTLKATCGVRTDDEVVAFSLRRYTARQAEREIERLEKTVGGVTVTRSNVLWPRLPRRTLYELSESARELAAVLGEDDVVVELDGELYVLALTREHCEGVLALTSGLARTDEGYARSETGGGDPEFALPASGLRLRVFLRSPVRRRVIAYEFAGGPAREPGAVETVTRATALALNSGFDLAPFRMLAGLDRIEVPLAPWDAAARPRPAAEPVSFAVPVVLLTAEGSRAARGHVVCDIDLERLNPATGGLGLRLREGNRLEWDPAVAGPARFETYRRALTEAVDEVVGSTLGPDTVRGIACDILVGDVGLDTVAGLRAATARLPVLAATPREAAVCALEL</sequence>
<organism evidence="1 2">
    <name type="scientific">Actinomadura algeriensis</name>
    <dbReference type="NCBI Taxonomy" id="1679523"/>
    <lineage>
        <taxon>Bacteria</taxon>
        <taxon>Bacillati</taxon>
        <taxon>Actinomycetota</taxon>
        <taxon>Actinomycetes</taxon>
        <taxon>Streptosporangiales</taxon>
        <taxon>Thermomonosporaceae</taxon>
        <taxon>Actinomadura</taxon>
    </lineage>
</organism>
<keyword evidence="2" id="KW-1185">Reference proteome</keyword>